<evidence type="ECO:0000313" key="2">
    <source>
        <dbReference type="Proteomes" id="UP000251485"/>
    </source>
</evidence>
<dbReference type="EMBL" id="UAUE01000016">
    <property type="protein sequence ID" value="SPY96514.1"/>
    <property type="molecule type" value="Genomic_DNA"/>
</dbReference>
<evidence type="ECO:0000313" key="1">
    <source>
        <dbReference type="EMBL" id="SPY96514.1"/>
    </source>
</evidence>
<dbReference type="Proteomes" id="UP000251485">
    <property type="component" value="Unassembled WGS sequence"/>
</dbReference>
<organism evidence="1 2">
    <name type="scientific">Proteus mirabilis</name>
    <dbReference type="NCBI Taxonomy" id="584"/>
    <lineage>
        <taxon>Bacteria</taxon>
        <taxon>Pseudomonadati</taxon>
        <taxon>Pseudomonadota</taxon>
        <taxon>Gammaproteobacteria</taxon>
        <taxon>Enterobacterales</taxon>
        <taxon>Morganellaceae</taxon>
        <taxon>Proteus</taxon>
    </lineage>
</organism>
<gene>
    <name evidence="1" type="ORF">NCTC10975_02232</name>
</gene>
<reference evidence="1 2" key="1">
    <citation type="submission" date="2018-06" db="EMBL/GenBank/DDBJ databases">
        <authorList>
            <consortium name="Pathogen Informatics"/>
            <person name="Doyle S."/>
        </authorList>
    </citation>
    <scope>NUCLEOTIDE SEQUENCE [LARGE SCALE GENOMIC DNA]</scope>
    <source>
        <strain evidence="1 2">NCTC10975</strain>
    </source>
</reference>
<protein>
    <submittedName>
        <fullName evidence="1">Uncharacterized protein</fullName>
    </submittedName>
</protein>
<sequence length="72" mass="8462">MGSYDTQVLEVMAYGINRSTAIELLRKKRISNDQTTGQYLLNYNLDKLSPLHRKYLQRAGFWFCKADRISLF</sequence>
<dbReference type="AlphaFoldDB" id="A0A2X2BMT5"/>
<accession>A0A2X2BMT5</accession>
<name>A0A2X2BMT5_PROMI</name>
<proteinExistence type="predicted"/>